<dbReference type="EMBL" id="CANTFL010000165">
    <property type="protein sequence ID" value="CAI5716512.1"/>
    <property type="molecule type" value="Genomic_DNA"/>
</dbReference>
<sequence>MALAAAVSPGRPPPLPRALRLAPRTVVRRLSAQAVRGVTTRGAALCHRSHWVPKSSRASCSNCRRSFRLWATKRHCRLCGEVVCGPCSTKRVLFARKSVRACDDCVAAHERPPTSAAPSTTWLGPRRRTTAVASSTSYSTTGVEFFLSSSSSSPSSSSRCCCSSSSSSTGTPIAVVDYRLTLSRPVQLLLVAVAALAVITGCALERVTQIWM</sequence>
<evidence type="ECO:0000256" key="3">
    <source>
        <dbReference type="ARBA" id="ARBA00022833"/>
    </source>
</evidence>
<evidence type="ECO:0000313" key="6">
    <source>
        <dbReference type="EMBL" id="CAI5716512.1"/>
    </source>
</evidence>
<dbReference type="InterPro" id="IPR013083">
    <property type="entry name" value="Znf_RING/FYVE/PHD"/>
</dbReference>
<comment type="caution">
    <text evidence="6">The sequence shown here is derived from an EMBL/GenBank/DDBJ whole genome shotgun (WGS) entry which is preliminary data.</text>
</comment>
<dbReference type="InterPro" id="IPR000306">
    <property type="entry name" value="Znf_FYVE"/>
</dbReference>
<evidence type="ECO:0000256" key="4">
    <source>
        <dbReference type="PROSITE-ProRule" id="PRU00091"/>
    </source>
</evidence>
<reference evidence="6" key="1">
    <citation type="submission" date="2022-12" db="EMBL/GenBank/DDBJ databases">
        <authorList>
            <person name="Webb A."/>
        </authorList>
    </citation>
    <scope>NUCLEOTIDE SEQUENCE</scope>
    <source>
        <strain evidence="6">Hp1</strain>
    </source>
</reference>
<keyword evidence="1" id="KW-0479">Metal-binding</keyword>
<dbReference type="InterPro" id="IPR017455">
    <property type="entry name" value="Znf_FYVE-rel"/>
</dbReference>
<dbReference type="InterPro" id="IPR011011">
    <property type="entry name" value="Znf_FYVE_PHD"/>
</dbReference>
<evidence type="ECO:0000313" key="7">
    <source>
        <dbReference type="Proteomes" id="UP001162031"/>
    </source>
</evidence>
<dbReference type="Gene3D" id="3.30.40.10">
    <property type="entry name" value="Zinc/RING finger domain, C3HC4 (zinc finger)"/>
    <property type="match status" value="1"/>
</dbReference>
<evidence type="ECO:0000259" key="5">
    <source>
        <dbReference type="PROSITE" id="PS50178"/>
    </source>
</evidence>
<proteinExistence type="predicted"/>
<accession>A0AAV0TBS7</accession>
<feature type="domain" description="FYVE-type" evidence="5">
    <location>
        <begin position="54"/>
        <end position="110"/>
    </location>
</feature>
<dbReference type="Pfam" id="PF01363">
    <property type="entry name" value="FYVE"/>
    <property type="match status" value="1"/>
</dbReference>
<dbReference type="SUPFAM" id="SSF57903">
    <property type="entry name" value="FYVE/PHD zinc finger"/>
    <property type="match status" value="1"/>
</dbReference>
<dbReference type="PROSITE" id="PS50178">
    <property type="entry name" value="ZF_FYVE"/>
    <property type="match status" value="1"/>
</dbReference>
<dbReference type="PANTHER" id="PTHR43102">
    <property type="entry name" value="SLR1143 PROTEIN"/>
    <property type="match status" value="1"/>
</dbReference>
<dbReference type="Proteomes" id="UP001162031">
    <property type="component" value="Unassembled WGS sequence"/>
</dbReference>
<dbReference type="PANTHER" id="PTHR43102:SF2">
    <property type="entry name" value="GAF DOMAIN-CONTAINING PROTEIN"/>
    <property type="match status" value="1"/>
</dbReference>
<evidence type="ECO:0000256" key="2">
    <source>
        <dbReference type="ARBA" id="ARBA00022771"/>
    </source>
</evidence>
<protein>
    <recommendedName>
        <fullName evidence="5">FYVE-type domain-containing protein</fullName>
    </recommendedName>
</protein>
<keyword evidence="3" id="KW-0862">Zinc</keyword>
<keyword evidence="2 4" id="KW-0863">Zinc-finger</keyword>
<dbReference type="AlphaFoldDB" id="A0AAV0TBS7"/>
<gene>
    <name evidence="6" type="ORF">HBR001_LOCUS1641</name>
</gene>
<evidence type="ECO:0000256" key="1">
    <source>
        <dbReference type="ARBA" id="ARBA00022723"/>
    </source>
</evidence>
<dbReference type="SMART" id="SM00064">
    <property type="entry name" value="FYVE"/>
    <property type="match status" value="1"/>
</dbReference>
<organism evidence="6 7">
    <name type="scientific">Hyaloperonospora brassicae</name>
    <name type="common">Brassica downy mildew</name>
    <name type="synonym">Peronospora brassicae</name>
    <dbReference type="NCBI Taxonomy" id="162125"/>
    <lineage>
        <taxon>Eukaryota</taxon>
        <taxon>Sar</taxon>
        <taxon>Stramenopiles</taxon>
        <taxon>Oomycota</taxon>
        <taxon>Peronosporomycetes</taxon>
        <taxon>Peronosporales</taxon>
        <taxon>Peronosporaceae</taxon>
        <taxon>Hyaloperonospora</taxon>
    </lineage>
</organism>
<dbReference type="GO" id="GO:0008270">
    <property type="term" value="F:zinc ion binding"/>
    <property type="evidence" value="ECO:0007669"/>
    <property type="project" value="UniProtKB-KW"/>
</dbReference>
<keyword evidence="7" id="KW-1185">Reference proteome</keyword>
<name>A0AAV0TBS7_HYABA</name>